<name>A0ACB6RMU3_9PLEO</name>
<dbReference type="Proteomes" id="UP000799754">
    <property type="component" value="Unassembled WGS sequence"/>
</dbReference>
<evidence type="ECO:0000313" key="1">
    <source>
        <dbReference type="EMBL" id="KAF2623133.1"/>
    </source>
</evidence>
<accession>A0ACB6RMU3</accession>
<protein>
    <submittedName>
        <fullName evidence="1">Uncharacterized protein</fullName>
    </submittedName>
</protein>
<dbReference type="EMBL" id="MU006739">
    <property type="protein sequence ID" value="KAF2623133.1"/>
    <property type="molecule type" value="Genomic_DNA"/>
</dbReference>
<comment type="caution">
    <text evidence="1">The sequence shown here is derived from an EMBL/GenBank/DDBJ whole genome shotgun (WGS) entry which is preliminary data.</text>
</comment>
<proteinExistence type="predicted"/>
<evidence type="ECO:0000313" key="2">
    <source>
        <dbReference type="Proteomes" id="UP000799754"/>
    </source>
</evidence>
<reference evidence="1" key="1">
    <citation type="journal article" date="2020" name="Stud. Mycol.">
        <title>101 Dothideomycetes genomes: a test case for predicting lifestyles and emergence of pathogens.</title>
        <authorList>
            <person name="Haridas S."/>
            <person name="Albert R."/>
            <person name="Binder M."/>
            <person name="Bloem J."/>
            <person name="Labutti K."/>
            <person name="Salamov A."/>
            <person name="Andreopoulos B."/>
            <person name="Baker S."/>
            <person name="Barry K."/>
            <person name="Bills G."/>
            <person name="Bluhm B."/>
            <person name="Cannon C."/>
            <person name="Castanera R."/>
            <person name="Culley D."/>
            <person name="Daum C."/>
            <person name="Ezra D."/>
            <person name="Gonzalez J."/>
            <person name="Henrissat B."/>
            <person name="Kuo A."/>
            <person name="Liang C."/>
            <person name="Lipzen A."/>
            <person name="Lutzoni F."/>
            <person name="Magnuson J."/>
            <person name="Mondo S."/>
            <person name="Nolan M."/>
            <person name="Ohm R."/>
            <person name="Pangilinan J."/>
            <person name="Park H.-J."/>
            <person name="Ramirez L."/>
            <person name="Alfaro M."/>
            <person name="Sun H."/>
            <person name="Tritt A."/>
            <person name="Yoshinaga Y."/>
            <person name="Zwiers L.-H."/>
            <person name="Turgeon B."/>
            <person name="Goodwin S."/>
            <person name="Spatafora J."/>
            <person name="Crous P."/>
            <person name="Grigoriev I."/>
        </authorList>
    </citation>
    <scope>NUCLEOTIDE SEQUENCE</scope>
    <source>
        <strain evidence="1">CBS 525.71</strain>
    </source>
</reference>
<sequence length="98" mass="11431">MTDCDSETSARCPYHQRCSVIRCVSHILFLFYCFLTISPAVKRSKSERCQTQRLRVKSGKNWPPRMNERRTNPESESQKTLGERYNLPRATPAHELLS</sequence>
<gene>
    <name evidence="1" type="ORF">BU25DRAFT_183413</name>
</gene>
<organism evidence="1 2">
    <name type="scientific">Macroventuria anomochaeta</name>
    <dbReference type="NCBI Taxonomy" id="301207"/>
    <lineage>
        <taxon>Eukaryota</taxon>
        <taxon>Fungi</taxon>
        <taxon>Dikarya</taxon>
        <taxon>Ascomycota</taxon>
        <taxon>Pezizomycotina</taxon>
        <taxon>Dothideomycetes</taxon>
        <taxon>Pleosporomycetidae</taxon>
        <taxon>Pleosporales</taxon>
        <taxon>Pleosporineae</taxon>
        <taxon>Didymellaceae</taxon>
        <taxon>Macroventuria</taxon>
    </lineage>
</organism>
<keyword evidence="2" id="KW-1185">Reference proteome</keyword>